<proteinExistence type="inferred from homology"/>
<dbReference type="SMART" id="SM00903">
    <property type="entry name" value="Flavin_Reduct"/>
    <property type="match status" value="1"/>
</dbReference>
<feature type="domain" description="Flavin reductase like" evidence="4">
    <location>
        <begin position="9"/>
        <end position="174"/>
    </location>
</feature>
<organism evidence="5 7">
    <name type="scientific">Burkholderia gladioli</name>
    <name type="common">Pseudomonas marginata</name>
    <name type="synonym">Phytomonas marginata</name>
    <dbReference type="NCBI Taxonomy" id="28095"/>
    <lineage>
        <taxon>Bacteria</taxon>
        <taxon>Pseudomonadati</taxon>
        <taxon>Pseudomonadota</taxon>
        <taxon>Betaproteobacteria</taxon>
        <taxon>Burkholderiales</taxon>
        <taxon>Burkholderiaceae</taxon>
        <taxon>Burkholderia</taxon>
    </lineage>
</organism>
<dbReference type="Proteomes" id="UP001059745">
    <property type="component" value="Chromosome 2"/>
</dbReference>
<dbReference type="InterPro" id="IPR012349">
    <property type="entry name" value="Split_barrel_FMN-bd"/>
</dbReference>
<dbReference type="GO" id="GO:0016646">
    <property type="term" value="F:oxidoreductase activity, acting on the CH-NH group of donors, NAD or NADP as acceptor"/>
    <property type="evidence" value="ECO:0007669"/>
    <property type="project" value="UniProtKB-ARBA"/>
</dbReference>
<comment type="similarity">
    <text evidence="3">Belongs to the flavoredoxin family.</text>
</comment>
<protein>
    <submittedName>
        <fullName evidence="6">Flavin reductase family protein</fullName>
    </submittedName>
    <submittedName>
        <fullName evidence="5">Flavin reductase like domain protein</fullName>
    </submittedName>
</protein>
<dbReference type="Pfam" id="PF01613">
    <property type="entry name" value="Flavin_Reduct"/>
    <property type="match status" value="1"/>
</dbReference>
<dbReference type="RefSeq" id="WP_025099191.1">
    <property type="nucleotide sequence ID" value="NZ_CADEPT010000006.1"/>
</dbReference>
<dbReference type="EMBL" id="CP104215">
    <property type="protein sequence ID" value="UWX74519.1"/>
    <property type="molecule type" value="Genomic_DNA"/>
</dbReference>
<comment type="cofactor">
    <cofactor evidence="1">
        <name>FMN</name>
        <dbReference type="ChEBI" id="CHEBI:58210"/>
    </cofactor>
</comment>
<evidence type="ECO:0000259" key="4">
    <source>
        <dbReference type="SMART" id="SM00903"/>
    </source>
</evidence>
<evidence type="ECO:0000256" key="2">
    <source>
        <dbReference type="ARBA" id="ARBA00022630"/>
    </source>
</evidence>
<sequence>MHVTAHPSILYFGTPVALLATVNADGSHNLAPMSSVFWLGWRCFLGLQGSSKTTENLRRTRQLVVNLPSPELVGAVDRLARTTGSNPVPQDKLERGYRHEQDKFGVAGLTALPAETVLAPRVAECPVQLEAVLEDEHAYDAEGPMSGFIAILEARITRVHVDRAILMDGHPNRIDPDKWRPLIMSFQEYYGLGPKLHPSRLGEIPEELYRTPDFERAVEA</sequence>
<dbReference type="Gene3D" id="2.30.110.10">
    <property type="entry name" value="Electron Transport, Fmn-binding Protein, Chain A"/>
    <property type="match status" value="1"/>
</dbReference>
<dbReference type="EMBL" id="JPGG01000016">
    <property type="protein sequence ID" value="KGC13482.1"/>
    <property type="molecule type" value="Genomic_DNA"/>
</dbReference>
<evidence type="ECO:0000313" key="6">
    <source>
        <dbReference type="EMBL" id="UWX74519.1"/>
    </source>
</evidence>
<dbReference type="PANTHER" id="PTHR43567">
    <property type="entry name" value="FLAVOREDOXIN-RELATED-RELATED"/>
    <property type="match status" value="1"/>
</dbReference>
<name>A0AAP1Y2Q6_BURGA</name>
<dbReference type="Proteomes" id="UP000029590">
    <property type="component" value="Unassembled WGS sequence"/>
</dbReference>
<evidence type="ECO:0000256" key="3">
    <source>
        <dbReference type="ARBA" id="ARBA00038054"/>
    </source>
</evidence>
<evidence type="ECO:0000256" key="1">
    <source>
        <dbReference type="ARBA" id="ARBA00001917"/>
    </source>
</evidence>
<dbReference type="GO" id="GO:0010181">
    <property type="term" value="F:FMN binding"/>
    <property type="evidence" value="ECO:0007669"/>
    <property type="project" value="InterPro"/>
</dbReference>
<gene>
    <name evidence="5" type="ORF">DM48_1235</name>
    <name evidence="6" type="ORF">NYZ96_23635</name>
</gene>
<reference evidence="6" key="2">
    <citation type="submission" date="2022-09" db="EMBL/GenBank/DDBJ databases">
        <title>Genomic of Burkholderia gladioli.</title>
        <authorList>
            <person name="Wu H."/>
        </authorList>
    </citation>
    <scope>NUCLEOTIDE SEQUENCE</scope>
    <source>
        <strain evidence="6">ZN-S4</strain>
    </source>
</reference>
<dbReference type="InterPro" id="IPR002563">
    <property type="entry name" value="Flavin_Rdtase-like_dom"/>
</dbReference>
<accession>A0AAP1Y2Q6</accession>
<dbReference type="InterPro" id="IPR052174">
    <property type="entry name" value="Flavoredoxin"/>
</dbReference>
<dbReference type="PANTHER" id="PTHR43567:SF1">
    <property type="entry name" value="FLAVOREDOXIN"/>
    <property type="match status" value="1"/>
</dbReference>
<evidence type="ECO:0000313" key="7">
    <source>
        <dbReference type="Proteomes" id="UP000029590"/>
    </source>
</evidence>
<keyword evidence="2" id="KW-0285">Flavoprotein</keyword>
<dbReference type="SUPFAM" id="SSF50475">
    <property type="entry name" value="FMN-binding split barrel"/>
    <property type="match status" value="1"/>
</dbReference>
<dbReference type="KEGG" id="bgo:BM43_6531"/>
<evidence type="ECO:0000313" key="5">
    <source>
        <dbReference type="EMBL" id="KGC13482.1"/>
    </source>
</evidence>
<reference evidence="5 7" key="1">
    <citation type="submission" date="2014-04" db="EMBL/GenBank/DDBJ databases">
        <authorList>
            <person name="Bishop-Lilly K.A."/>
            <person name="Broomall S.M."/>
            <person name="Chain P.S."/>
            <person name="Chertkov O."/>
            <person name="Coyne S.R."/>
            <person name="Daligault H.E."/>
            <person name="Davenport K.W."/>
            <person name="Erkkila T."/>
            <person name="Frey K.G."/>
            <person name="Gibbons H.S."/>
            <person name="Gu W."/>
            <person name="Jaissle J."/>
            <person name="Johnson S.L."/>
            <person name="Koroleva G.I."/>
            <person name="Ladner J.T."/>
            <person name="Lo C.-C."/>
            <person name="Minogue T.D."/>
            <person name="Munk C."/>
            <person name="Palacios G.F."/>
            <person name="Redden C.L."/>
            <person name="Rosenzweig C.N."/>
            <person name="Scholz M.B."/>
            <person name="Teshima H."/>
            <person name="Xu Y."/>
        </authorList>
    </citation>
    <scope>NUCLEOTIDE SEQUENCE [LARGE SCALE GENOMIC DNA]</scope>
    <source>
        <strain evidence="5">Gladioli</strain>
        <strain evidence="7">gladioli</strain>
    </source>
</reference>
<dbReference type="AlphaFoldDB" id="A0AAP1Y2Q6"/>